<sequence length="122" mass="14123">MAGEFSARFANAAVEERYDQIVIRKNIWEEQGFKYNDGLDNYGLETIIHKRLYDLGWNLAREFYAHNASSNNTTINVRGRMVLADADTINKILDLPEGQLSIYDHMKALEDIDYNFIKDVLC</sequence>
<reference evidence="1 2" key="1">
    <citation type="journal article" date="2024" name="G3 (Bethesda)">
        <title>Genome assembly of Hibiscus sabdariffa L. provides insights into metabolisms of medicinal natural products.</title>
        <authorList>
            <person name="Kim T."/>
        </authorList>
    </citation>
    <scope>NUCLEOTIDE SEQUENCE [LARGE SCALE GENOMIC DNA]</scope>
    <source>
        <strain evidence="1">TK-2024</strain>
        <tissue evidence="1">Old leaves</tissue>
    </source>
</reference>
<comment type="caution">
    <text evidence="1">The sequence shown here is derived from an EMBL/GenBank/DDBJ whole genome shotgun (WGS) entry which is preliminary data.</text>
</comment>
<evidence type="ECO:0000313" key="1">
    <source>
        <dbReference type="EMBL" id="KAK8996384.1"/>
    </source>
</evidence>
<keyword evidence="2" id="KW-1185">Reference proteome</keyword>
<dbReference type="EMBL" id="JBBPBN010000045">
    <property type="protein sequence ID" value="KAK8996384.1"/>
    <property type="molecule type" value="Genomic_DNA"/>
</dbReference>
<dbReference type="Proteomes" id="UP001396334">
    <property type="component" value="Unassembled WGS sequence"/>
</dbReference>
<accession>A0ABR2Q6T5</accession>
<proteinExistence type="predicted"/>
<evidence type="ECO:0000313" key="2">
    <source>
        <dbReference type="Proteomes" id="UP001396334"/>
    </source>
</evidence>
<protein>
    <submittedName>
        <fullName evidence="1">Uncharacterized protein</fullName>
    </submittedName>
</protein>
<name>A0ABR2Q6T5_9ROSI</name>
<gene>
    <name evidence="1" type="ORF">V6N11_076621</name>
</gene>
<organism evidence="1 2">
    <name type="scientific">Hibiscus sabdariffa</name>
    <name type="common">roselle</name>
    <dbReference type="NCBI Taxonomy" id="183260"/>
    <lineage>
        <taxon>Eukaryota</taxon>
        <taxon>Viridiplantae</taxon>
        <taxon>Streptophyta</taxon>
        <taxon>Embryophyta</taxon>
        <taxon>Tracheophyta</taxon>
        <taxon>Spermatophyta</taxon>
        <taxon>Magnoliopsida</taxon>
        <taxon>eudicotyledons</taxon>
        <taxon>Gunneridae</taxon>
        <taxon>Pentapetalae</taxon>
        <taxon>rosids</taxon>
        <taxon>malvids</taxon>
        <taxon>Malvales</taxon>
        <taxon>Malvaceae</taxon>
        <taxon>Malvoideae</taxon>
        <taxon>Hibiscus</taxon>
    </lineage>
</organism>